<dbReference type="PANTHER" id="PTHR30154">
    <property type="entry name" value="LEUCINE-RESPONSIVE REGULATORY PROTEIN"/>
    <property type="match status" value="1"/>
</dbReference>
<keyword evidence="7" id="KW-1185">Reference proteome</keyword>
<comment type="caution">
    <text evidence="6">The sequence shown here is derived from an EMBL/GenBank/DDBJ whole genome shotgun (WGS) entry which is preliminary data.</text>
</comment>
<dbReference type="InterPro" id="IPR036388">
    <property type="entry name" value="WH-like_DNA-bd_sf"/>
</dbReference>
<dbReference type="GO" id="GO:0003677">
    <property type="term" value="F:DNA binding"/>
    <property type="evidence" value="ECO:0007669"/>
    <property type="project" value="UniProtKB-KW"/>
</dbReference>
<name>A0ABD5QA16_9EURY</name>
<dbReference type="Gene3D" id="1.10.10.10">
    <property type="entry name" value="Winged helix-like DNA-binding domain superfamily/Winged helix DNA-binding domain"/>
    <property type="match status" value="1"/>
</dbReference>
<evidence type="ECO:0000256" key="1">
    <source>
        <dbReference type="ARBA" id="ARBA00023015"/>
    </source>
</evidence>
<dbReference type="SUPFAM" id="SSF46785">
    <property type="entry name" value="Winged helix' DNA-binding domain"/>
    <property type="match status" value="1"/>
</dbReference>
<dbReference type="PROSITE" id="PS50956">
    <property type="entry name" value="HTH_ASNC_2"/>
    <property type="match status" value="1"/>
</dbReference>
<dbReference type="AlphaFoldDB" id="A0ABD5QA16"/>
<dbReference type="InterPro" id="IPR019888">
    <property type="entry name" value="Tscrpt_reg_AsnC-like"/>
</dbReference>
<feature type="region of interest" description="Disordered" evidence="4">
    <location>
        <begin position="141"/>
        <end position="163"/>
    </location>
</feature>
<dbReference type="InterPro" id="IPR011991">
    <property type="entry name" value="ArsR-like_HTH"/>
</dbReference>
<dbReference type="EMBL" id="JBHSJG010000004">
    <property type="protein sequence ID" value="MFC4986355.1"/>
    <property type="molecule type" value="Genomic_DNA"/>
</dbReference>
<dbReference type="Proteomes" id="UP001595925">
    <property type="component" value="Unassembled WGS sequence"/>
</dbReference>
<gene>
    <name evidence="6" type="ORF">ACFPFO_00905</name>
</gene>
<dbReference type="Pfam" id="PF13412">
    <property type="entry name" value="HTH_24"/>
    <property type="match status" value="1"/>
</dbReference>
<dbReference type="SMART" id="SM00344">
    <property type="entry name" value="HTH_ASNC"/>
    <property type="match status" value="1"/>
</dbReference>
<protein>
    <submittedName>
        <fullName evidence="6">Lrp/AsnC family transcriptional regulator</fullName>
    </submittedName>
</protein>
<dbReference type="InterPro" id="IPR036390">
    <property type="entry name" value="WH_DNA-bd_sf"/>
</dbReference>
<dbReference type="PRINTS" id="PR00033">
    <property type="entry name" value="HTHASNC"/>
</dbReference>
<organism evidence="6 7">
    <name type="scientific">Saliphagus infecundisoli</name>
    <dbReference type="NCBI Taxonomy" id="1849069"/>
    <lineage>
        <taxon>Archaea</taxon>
        <taxon>Methanobacteriati</taxon>
        <taxon>Methanobacteriota</taxon>
        <taxon>Stenosarchaea group</taxon>
        <taxon>Halobacteria</taxon>
        <taxon>Halobacteriales</taxon>
        <taxon>Natrialbaceae</taxon>
        <taxon>Saliphagus</taxon>
    </lineage>
</organism>
<dbReference type="CDD" id="cd00090">
    <property type="entry name" value="HTH_ARSR"/>
    <property type="match status" value="1"/>
</dbReference>
<feature type="domain" description="HTH asnC-type" evidence="5">
    <location>
        <begin position="6"/>
        <end position="68"/>
    </location>
</feature>
<reference evidence="6 7" key="1">
    <citation type="journal article" date="2019" name="Int. J. Syst. Evol. Microbiol.">
        <title>The Global Catalogue of Microorganisms (GCM) 10K type strain sequencing project: providing services to taxonomists for standard genome sequencing and annotation.</title>
        <authorList>
            <consortium name="The Broad Institute Genomics Platform"/>
            <consortium name="The Broad Institute Genome Sequencing Center for Infectious Disease"/>
            <person name="Wu L."/>
            <person name="Ma J."/>
        </authorList>
    </citation>
    <scope>NUCLEOTIDE SEQUENCE [LARGE SCALE GENOMIC DNA]</scope>
    <source>
        <strain evidence="6 7">CGMCC 1.15824</strain>
    </source>
</reference>
<evidence type="ECO:0000313" key="6">
    <source>
        <dbReference type="EMBL" id="MFC4986355.1"/>
    </source>
</evidence>
<dbReference type="PANTHER" id="PTHR30154:SF34">
    <property type="entry name" value="TRANSCRIPTIONAL REGULATOR AZLB"/>
    <property type="match status" value="1"/>
</dbReference>
<evidence type="ECO:0000256" key="2">
    <source>
        <dbReference type="ARBA" id="ARBA00023125"/>
    </source>
</evidence>
<keyword evidence="1" id="KW-0805">Transcription regulation</keyword>
<evidence type="ECO:0000256" key="4">
    <source>
        <dbReference type="SAM" id="MobiDB-lite"/>
    </source>
</evidence>
<dbReference type="RefSeq" id="WP_114577791.1">
    <property type="nucleotide sequence ID" value="NZ_JAIVEF010000012.1"/>
</dbReference>
<keyword evidence="2" id="KW-0238">DNA-binding</keyword>
<keyword evidence="3" id="KW-0804">Transcription</keyword>
<evidence type="ECO:0000259" key="5">
    <source>
        <dbReference type="PROSITE" id="PS50956"/>
    </source>
</evidence>
<proteinExistence type="predicted"/>
<sequence length="163" mass="17970">MSESELDETDRAILRLLAEDARHTTPVDIARRLPVSDGTVRNRIERMEEAGVIREYLPVIDHESAGYPLTVVFTCDAPIADRGSLAGDALEADGVVSVREFATGGGDVEVTAVAEGVADITETARRLHEVGLEVRNERLLRQERRRPRGTLEGDRADPDEERP</sequence>
<evidence type="ECO:0000313" key="7">
    <source>
        <dbReference type="Proteomes" id="UP001595925"/>
    </source>
</evidence>
<evidence type="ECO:0000256" key="3">
    <source>
        <dbReference type="ARBA" id="ARBA00023163"/>
    </source>
</evidence>
<feature type="compositionally biased region" description="Basic and acidic residues" evidence="4">
    <location>
        <begin position="149"/>
        <end position="163"/>
    </location>
</feature>
<dbReference type="InterPro" id="IPR000485">
    <property type="entry name" value="AsnC-type_HTH_dom"/>
</dbReference>
<accession>A0ABD5QA16</accession>